<dbReference type="GeneID" id="73043672"/>
<sequence>MSRTASDGTTAGESTLDAGESDATPTEYERLRTKKKERRGNAEQAEVRDVFVGENRVVLRVGFDWTADTRRLVYDLDDDRGVLKLEALAESNGFDFEQVSFLEGETLSVVYTGEEWVPEAHVSYVEGEGPVAETFLTELRLLARELARSPKALRRLVRVSRTLTTKQLVIAVIIVKKLIIVALIAWLLL</sequence>
<gene>
    <name evidence="3" type="ORF">ACFO9K_15215</name>
</gene>
<comment type="caution">
    <text evidence="3">The sequence shown here is derived from an EMBL/GenBank/DDBJ whole genome shotgun (WGS) entry which is preliminary data.</text>
</comment>
<keyword evidence="4" id="KW-1185">Reference proteome</keyword>
<proteinExistence type="predicted"/>
<accession>A0ABD5Q4H0</accession>
<evidence type="ECO:0000256" key="1">
    <source>
        <dbReference type="SAM" id="MobiDB-lite"/>
    </source>
</evidence>
<organism evidence="3 4">
    <name type="scientific">Halorussus aquaticus</name>
    <dbReference type="NCBI Taxonomy" id="2953748"/>
    <lineage>
        <taxon>Archaea</taxon>
        <taxon>Methanobacteriati</taxon>
        <taxon>Methanobacteriota</taxon>
        <taxon>Stenosarchaea group</taxon>
        <taxon>Halobacteria</taxon>
        <taxon>Halobacteriales</taxon>
        <taxon>Haladaptataceae</taxon>
        <taxon>Halorussus</taxon>
    </lineage>
</organism>
<keyword evidence="2" id="KW-0472">Membrane</keyword>
<reference evidence="3 4" key="1">
    <citation type="journal article" date="2019" name="Int. J. Syst. Evol. Microbiol.">
        <title>The Global Catalogue of Microorganisms (GCM) 10K type strain sequencing project: providing services to taxonomists for standard genome sequencing and annotation.</title>
        <authorList>
            <consortium name="The Broad Institute Genomics Platform"/>
            <consortium name="The Broad Institute Genome Sequencing Center for Infectious Disease"/>
            <person name="Wu L."/>
            <person name="Ma J."/>
        </authorList>
    </citation>
    <scope>NUCLEOTIDE SEQUENCE [LARGE SCALE GENOMIC DNA]</scope>
    <source>
        <strain evidence="3 4">XZYJ18</strain>
    </source>
</reference>
<feature type="compositionally biased region" description="Polar residues" evidence="1">
    <location>
        <begin position="1"/>
        <end position="13"/>
    </location>
</feature>
<keyword evidence="2" id="KW-0812">Transmembrane</keyword>
<dbReference type="EMBL" id="JBHSHT010000002">
    <property type="protein sequence ID" value="MFC4825607.1"/>
    <property type="molecule type" value="Genomic_DNA"/>
</dbReference>
<dbReference type="RefSeq" id="WP_254268743.1">
    <property type="nucleotide sequence ID" value="NZ_CP100400.1"/>
</dbReference>
<keyword evidence="2" id="KW-1133">Transmembrane helix</keyword>
<evidence type="ECO:0000256" key="2">
    <source>
        <dbReference type="SAM" id="Phobius"/>
    </source>
</evidence>
<feature type="region of interest" description="Disordered" evidence="1">
    <location>
        <begin position="1"/>
        <end position="40"/>
    </location>
</feature>
<protein>
    <submittedName>
        <fullName evidence="3">Uncharacterized protein</fullName>
    </submittedName>
</protein>
<evidence type="ECO:0000313" key="3">
    <source>
        <dbReference type="EMBL" id="MFC4825607.1"/>
    </source>
</evidence>
<dbReference type="AlphaFoldDB" id="A0ABD5Q4H0"/>
<feature type="transmembrane region" description="Helical" evidence="2">
    <location>
        <begin position="168"/>
        <end position="188"/>
    </location>
</feature>
<evidence type="ECO:0000313" key="4">
    <source>
        <dbReference type="Proteomes" id="UP001595945"/>
    </source>
</evidence>
<name>A0ABD5Q4H0_9EURY</name>
<dbReference type="Proteomes" id="UP001595945">
    <property type="component" value="Unassembled WGS sequence"/>
</dbReference>